<protein>
    <recommendedName>
        <fullName evidence="3">Transposase</fullName>
    </recommendedName>
</protein>
<dbReference type="PANTHER" id="PTHR33939:SF1">
    <property type="entry name" value="DUF4371 DOMAIN-CONTAINING PROTEIN"/>
    <property type="match status" value="1"/>
</dbReference>
<dbReference type="GO" id="GO:0003676">
    <property type="term" value="F:nucleic acid binding"/>
    <property type="evidence" value="ECO:0007669"/>
    <property type="project" value="InterPro"/>
</dbReference>
<dbReference type="Proteomes" id="UP001146120">
    <property type="component" value="Unassembled WGS sequence"/>
</dbReference>
<keyword evidence="2" id="KW-1185">Reference proteome</keyword>
<sequence length="147" mass="16813">MEGLTSKCAARGLPRANPRTSQAAKIHASMTKAMVWTKLSTYIAEHVKPEIVQMANDNDHEVVFTPPYHSDLQPIEMVWAIVIGECGRAYTNNTTFAEVKENLLRAFAALGIYWVPQTRPIQFQKMICDFYSFQFLYTTVTQFQYLL</sequence>
<gene>
    <name evidence="1" type="ORF">N0F65_005338</name>
</gene>
<dbReference type="InterPro" id="IPR036397">
    <property type="entry name" value="RNaseH_sf"/>
</dbReference>
<dbReference type="PANTHER" id="PTHR33939">
    <property type="entry name" value="PROTEIN CBG22215"/>
    <property type="match status" value="1"/>
</dbReference>
<dbReference type="AlphaFoldDB" id="A0AAV2YV53"/>
<accession>A0AAV2YV53</accession>
<name>A0AAV2YV53_9STRA</name>
<dbReference type="EMBL" id="DAKRPA010000113">
    <property type="protein sequence ID" value="DAZ98206.1"/>
    <property type="molecule type" value="Genomic_DNA"/>
</dbReference>
<dbReference type="Gene3D" id="3.30.420.10">
    <property type="entry name" value="Ribonuclease H-like superfamily/Ribonuclease H"/>
    <property type="match status" value="1"/>
</dbReference>
<reference evidence="1" key="1">
    <citation type="submission" date="2022-11" db="EMBL/GenBank/DDBJ databases">
        <authorList>
            <person name="Morgan W.R."/>
            <person name="Tartar A."/>
        </authorList>
    </citation>
    <scope>NUCLEOTIDE SEQUENCE</scope>
    <source>
        <strain evidence="1">ARSEF 373</strain>
    </source>
</reference>
<organism evidence="1 2">
    <name type="scientific">Lagenidium giganteum</name>
    <dbReference type="NCBI Taxonomy" id="4803"/>
    <lineage>
        <taxon>Eukaryota</taxon>
        <taxon>Sar</taxon>
        <taxon>Stramenopiles</taxon>
        <taxon>Oomycota</taxon>
        <taxon>Peronosporomycetes</taxon>
        <taxon>Pythiales</taxon>
        <taxon>Pythiaceae</taxon>
    </lineage>
</organism>
<comment type="caution">
    <text evidence="1">The sequence shown here is derived from an EMBL/GenBank/DDBJ whole genome shotgun (WGS) entry which is preliminary data.</text>
</comment>
<evidence type="ECO:0000313" key="2">
    <source>
        <dbReference type="Proteomes" id="UP001146120"/>
    </source>
</evidence>
<proteinExistence type="predicted"/>
<evidence type="ECO:0008006" key="3">
    <source>
        <dbReference type="Google" id="ProtNLM"/>
    </source>
</evidence>
<evidence type="ECO:0000313" key="1">
    <source>
        <dbReference type="EMBL" id="DAZ98206.1"/>
    </source>
</evidence>
<reference evidence="1" key="2">
    <citation type="journal article" date="2023" name="Microbiol Resour">
        <title>Decontamination and Annotation of the Draft Genome Sequence of the Oomycete Lagenidium giganteum ARSEF 373.</title>
        <authorList>
            <person name="Morgan W.R."/>
            <person name="Tartar A."/>
        </authorList>
    </citation>
    <scope>NUCLEOTIDE SEQUENCE</scope>
    <source>
        <strain evidence="1">ARSEF 373</strain>
    </source>
</reference>